<dbReference type="InterPro" id="IPR017884">
    <property type="entry name" value="SANT_dom"/>
</dbReference>
<evidence type="ECO:0000259" key="6">
    <source>
        <dbReference type="PROSITE" id="PS51156"/>
    </source>
</evidence>
<dbReference type="Gene3D" id="1.20.58.1880">
    <property type="match status" value="1"/>
</dbReference>
<feature type="compositionally biased region" description="Polar residues" evidence="5">
    <location>
        <begin position="590"/>
        <end position="599"/>
    </location>
</feature>
<name>A0A068Y2F5_ECHMU</name>
<keyword evidence="4" id="KW-0539">Nucleus</keyword>
<dbReference type="PROSITE" id="PS51156">
    <property type="entry name" value="ELM2"/>
    <property type="match status" value="1"/>
</dbReference>
<dbReference type="SUPFAM" id="SSF46689">
    <property type="entry name" value="Homeodomain-like"/>
    <property type="match status" value="1"/>
</dbReference>
<reference evidence="8" key="2">
    <citation type="submission" date="2015-11" db="EMBL/GenBank/DDBJ databases">
        <authorList>
            <person name="Zhang Y."/>
            <person name="Guo Z."/>
        </authorList>
    </citation>
    <scope>NUCLEOTIDE SEQUENCE</scope>
</reference>
<dbReference type="GO" id="GO:0005667">
    <property type="term" value="C:transcription regulator complex"/>
    <property type="evidence" value="ECO:0007669"/>
    <property type="project" value="TreeGrafter"/>
</dbReference>
<dbReference type="EMBL" id="LN902845">
    <property type="protein sequence ID" value="CUT99072.1"/>
    <property type="molecule type" value="Genomic_DNA"/>
</dbReference>
<protein>
    <submittedName>
        <fullName evidence="8">Rest corepressor corest protein</fullName>
    </submittedName>
</protein>
<comment type="subcellular location">
    <subcellularLocation>
        <location evidence="1">Nucleus</location>
    </subcellularLocation>
</comment>
<dbReference type="CDD" id="cd00167">
    <property type="entry name" value="SANT"/>
    <property type="match status" value="1"/>
</dbReference>
<evidence type="ECO:0000256" key="3">
    <source>
        <dbReference type="ARBA" id="ARBA00023163"/>
    </source>
</evidence>
<dbReference type="eggNOG" id="KOG1194">
    <property type="taxonomic scope" value="Eukaryota"/>
</dbReference>
<feature type="compositionally biased region" description="Polar residues" evidence="5">
    <location>
        <begin position="731"/>
        <end position="744"/>
    </location>
</feature>
<dbReference type="PROSITE" id="PS51293">
    <property type="entry name" value="SANT"/>
    <property type="match status" value="1"/>
</dbReference>
<dbReference type="Gene3D" id="4.10.1240.50">
    <property type="match status" value="1"/>
</dbReference>
<feature type="region of interest" description="Disordered" evidence="5">
    <location>
        <begin position="1"/>
        <end position="26"/>
    </location>
</feature>
<dbReference type="InterPro" id="IPR051066">
    <property type="entry name" value="Trans_reg/Corepressor"/>
</dbReference>
<dbReference type="InterPro" id="IPR001005">
    <property type="entry name" value="SANT/Myb"/>
</dbReference>
<evidence type="ECO:0000256" key="2">
    <source>
        <dbReference type="ARBA" id="ARBA00023015"/>
    </source>
</evidence>
<feature type="compositionally biased region" description="Polar residues" evidence="5">
    <location>
        <begin position="1"/>
        <end position="13"/>
    </location>
</feature>
<keyword evidence="3" id="KW-0804">Transcription</keyword>
<proteinExistence type="predicted"/>
<reference evidence="8" key="1">
    <citation type="journal article" date="2013" name="Nature">
        <title>The genomes of four tapeworm species reveal adaptations to parasitism.</title>
        <authorList>
            <person name="Tsai I.J."/>
            <person name="Zarowiecki M."/>
            <person name="Holroyd N."/>
            <person name="Garciarrubio A."/>
            <person name="Sanchez-Flores A."/>
            <person name="Brooks K.L."/>
            <person name="Tracey A."/>
            <person name="Bobes R.J."/>
            <person name="Fragoso G."/>
            <person name="Sciutto E."/>
            <person name="Aslett M."/>
            <person name="Beasley H."/>
            <person name="Bennett H.M."/>
            <person name="Cai J."/>
            <person name="Camicia F."/>
            <person name="Clark R."/>
            <person name="Cucher M."/>
            <person name="De Silva N."/>
            <person name="Day T.A."/>
            <person name="Deplazes P."/>
            <person name="Estrada K."/>
            <person name="Fernandez C."/>
            <person name="Holland P.W."/>
            <person name="Hou J."/>
            <person name="Hu S."/>
            <person name="Huckvale T."/>
            <person name="Hung S.S."/>
            <person name="Kamenetzky L."/>
            <person name="Keane J.A."/>
            <person name="Kiss F."/>
            <person name="Koziol U."/>
            <person name="Lambert O."/>
            <person name="Liu K."/>
            <person name="Luo X."/>
            <person name="Luo Y."/>
            <person name="Macchiaroli N."/>
            <person name="Nichol S."/>
            <person name="Paps J."/>
            <person name="Parkinson J."/>
            <person name="Pouchkina-Stantcheva N."/>
            <person name="Riddiford N."/>
            <person name="Rosenzvit M."/>
            <person name="Salinas G."/>
            <person name="Wasmuth J.D."/>
            <person name="Zamanian M."/>
            <person name="Zheng Y."/>
            <person name="Cai X."/>
            <person name="Soberon X."/>
            <person name="Olson P.D."/>
            <person name="Laclette J.P."/>
            <person name="Brehm K."/>
            <person name="Berriman M."/>
            <person name="Garciarrubio A."/>
            <person name="Bobes R.J."/>
            <person name="Fragoso G."/>
            <person name="Sanchez-Flores A."/>
            <person name="Estrada K."/>
            <person name="Cevallos M.A."/>
            <person name="Morett E."/>
            <person name="Gonzalez V."/>
            <person name="Portillo T."/>
            <person name="Ochoa-Leyva A."/>
            <person name="Jose M.V."/>
            <person name="Sciutto E."/>
            <person name="Landa A."/>
            <person name="Jimenez L."/>
            <person name="Valdes V."/>
            <person name="Carrero J.C."/>
            <person name="Larralde C."/>
            <person name="Morales-Montor J."/>
            <person name="Limon-Lason J."/>
            <person name="Soberon X."/>
            <person name="Laclette J.P."/>
        </authorList>
    </citation>
    <scope>NUCLEOTIDE SEQUENCE [LARGE SCALE GENOMIC DNA]</scope>
</reference>
<evidence type="ECO:0000313" key="8">
    <source>
        <dbReference type="EMBL" id="CUT99072.1"/>
    </source>
</evidence>
<dbReference type="GO" id="GO:0000118">
    <property type="term" value="C:histone deacetylase complex"/>
    <property type="evidence" value="ECO:0007669"/>
    <property type="project" value="TreeGrafter"/>
</dbReference>
<dbReference type="STRING" id="6211.A0A068Y2F5"/>
<dbReference type="SMART" id="SM01189">
    <property type="entry name" value="ELM2"/>
    <property type="match status" value="1"/>
</dbReference>
<dbReference type="GO" id="GO:0006357">
    <property type="term" value="P:regulation of transcription by RNA polymerase II"/>
    <property type="evidence" value="ECO:0007669"/>
    <property type="project" value="TreeGrafter"/>
</dbReference>
<keyword evidence="2" id="KW-0805">Transcription regulation</keyword>
<dbReference type="GO" id="GO:0003714">
    <property type="term" value="F:transcription corepressor activity"/>
    <property type="evidence" value="ECO:0007669"/>
    <property type="project" value="TreeGrafter"/>
</dbReference>
<dbReference type="PANTHER" id="PTHR16089:SF28">
    <property type="entry name" value="REST COREPRESSOR"/>
    <property type="match status" value="1"/>
</dbReference>
<evidence type="ECO:0000313" key="9">
    <source>
        <dbReference type="Proteomes" id="UP000017246"/>
    </source>
</evidence>
<dbReference type="Pfam" id="PF00249">
    <property type="entry name" value="Myb_DNA-binding"/>
    <property type="match status" value="1"/>
</dbReference>
<dbReference type="AlphaFoldDB" id="A0A068Y2F5"/>
<dbReference type="InterPro" id="IPR000949">
    <property type="entry name" value="ELM2_dom"/>
</dbReference>
<dbReference type="SMART" id="SM00717">
    <property type="entry name" value="SANT"/>
    <property type="match status" value="1"/>
</dbReference>
<evidence type="ECO:0000259" key="7">
    <source>
        <dbReference type="PROSITE" id="PS51293"/>
    </source>
</evidence>
<evidence type="ECO:0000256" key="4">
    <source>
        <dbReference type="ARBA" id="ARBA00023242"/>
    </source>
</evidence>
<feature type="domain" description="SANT" evidence="7">
    <location>
        <begin position="370"/>
        <end position="421"/>
    </location>
</feature>
<evidence type="ECO:0000256" key="5">
    <source>
        <dbReference type="SAM" id="MobiDB-lite"/>
    </source>
</evidence>
<feature type="region of interest" description="Disordered" evidence="5">
    <location>
        <begin position="478"/>
        <end position="744"/>
    </location>
</feature>
<dbReference type="Pfam" id="PF01448">
    <property type="entry name" value="ELM2"/>
    <property type="match status" value="1"/>
</dbReference>
<dbReference type="PANTHER" id="PTHR16089">
    <property type="entry name" value="REST COREPRESSOR COREST PROTEIN-RELATED"/>
    <property type="match status" value="1"/>
</dbReference>
<sequence>MSTVKRNANGKSTKSSKKPKEVDVSSRVGPNYQVDVPEFVYNQSSSFLNECSAREVNVWNPEHSPPLPDMDTYLSQAKKYRYSEESARILLHYHKYNIQHAVDDLPNYQPILNTYNKLEVRRFLKCVDSRPRKNFVNVKESFPAYCMGELHALYYAIAAPFKAIPRHNRKHGRQMQICYERAVKRGFTSSTAVSVPVVPSVVDPEEAEADGSFERYLCEMLGQERANKVVAGVRRGRSTTEPSTNSNTAVPMRLAYGGTANGALPFGRRYIAATAATESLVGSSDHSSALESHSKAAKRSVPAGLDFDYDKFKEFVTTPIEDLKQKQKESKATLSLLDTELKARTELVESQNKHIFEGLDAFFPKKGFLPISYRWTKSELALLVMALNEYGKDFINIARILGTKSESLVRDFYNKYNDTYDLDGFIGKENGKSEEIAKAPSENPEGEIVRPLEPESVAADPGPLDLAALATEVKSDPEIKTPLVNGELESASKGSTSELESPFIITAPLKHSPRGSSHMETPPAPDESSSSQIPHVRAPKEMLEQEGNEFPQNTVCNKPEAEIKEEEEEQNRQIPRGQKRPAREAAAKTATPSRSTESPAITRRRRSWRSSEDAQAAPSRRTRTSNALATPSPVRSGVQTRRSSVVKEKVDRRMRSRKQNQGVKASPEKVIVKRGKRLQSAGRGEKEVGERKRKKVETEAEQPTVSTRRRALGPSQAPVTTGSPRKRTRASLATSPRPSTRQRR</sequence>
<dbReference type="InterPro" id="IPR009057">
    <property type="entry name" value="Homeodomain-like_sf"/>
</dbReference>
<dbReference type="OrthoDB" id="10064338at2759"/>
<organism evidence="8 9">
    <name type="scientific">Echinococcus multilocularis</name>
    <name type="common">Fox tapeworm</name>
    <dbReference type="NCBI Taxonomy" id="6211"/>
    <lineage>
        <taxon>Eukaryota</taxon>
        <taxon>Metazoa</taxon>
        <taxon>Spiralia</taxon>
        <taxon>Lophotrochozoa</taxon>
        <taxon>Platyhelminthes</taxon>
        <taxon>Cestoda</taxon>
        <taxon>Eucestoda</taxon>
        <taxon>Cyclophyllidea</taxon>
        <taxon>Taeniidae</taxon>
        <taxon>Echinococcus</taxon>
    </lineage>
</organism>
<feature type="domain" description="ELM2" evidence="6">
    <location>
        <begin position="24"/>
        <end position="109"/>
    </location>
</feature>
<dbReference type="Proteomes" id="UP000017246">
    <property type="component" value="Unassembled WGS sequence"/>
</dbReference>
<dbReference type="OMA" id="NCGIACH"/>
<keyword evidence="9" id="KW-1185">Reference proteome</keyword>
<accession>A0A068Y2F5</accession>
<evidence type="ECO:0000256" key="1">
    <source>
        <dbReference type="ARBA" id="ARBA00004123"/>
    </source>
</evidence>